<keyword evidence="1" id="KW-0812">Transmembrane</keyword>
<comment type="caution">
    <text evidence="3">The sequence shown here is derived from an EMBL/GenBank/DDBJ whole genome shotgun (WGS) entry which is preliminary data.</text>
</comment>
<dbReference type="Proteomes" id="UP001276150">
    <property type="component" value="Unassembled WGS sequence"/>
</dbReference>
<accession>A0ABU4DY31</accession>
<reference evidence="3 4" key="1">
    <citation type="submission" date="2022-11" db="EMBL/GenBank/DDBJ databases">
        <title>Deinococcus ZS9-10, Low Temperature and Draught-tolerating, UV-resistant Bacteria from Continental Antarctica.</title>
        <authorList>
            <person name="Cheng L."/>
        </authorList>
    </citation>
    <scope>NUCLEOTIDE SEQUENCE [LARGE SCALE GENOMIC DNA]</scope>
    <source>
        <strain evidence="3 4">ZS9-10</strain>
    </source>
</reference>
<name>A0ABU4DY31_9DEIO</name>
<dbReference type="InterPro" id="IPR018247">
    <property type="entry name" value="EF_Hand_1_Ca_BS"/>
</dbReference>
<sequence>MPRLIRTVLAALCALTLLGVASAHLMVAQRGTLNVVDNGAFIVMSLPVSALKGVDDDGDGSLSTAELSTHTVSIGQQVKAGLQLTQAGQASTLEGLLMDVTPPEGQTETSQLVVMGRYALADGTQPFTLTSSLWGDTEAERSLNITATRGEQKSLLILTPNLPQGTAFQPAGQVLTSYLKLGGEHVLSGLDHLLFLLVVVSAGWGWRRLFLALSVFTVGHAVSLAAVVFGGLSAPASIVEPAIAATIVGLALYDRWVASRTSLPPINLRLGLVFACSLIHGLGLGGALLSLGLDPARQGLSILGFNLGIEAGQLGVALLALGVLAALRGLFGARGQQWATGLATVTAVVVGGVWFVQRVALG</sequence>
<dbReference type="Pfam" id="PF13795">
    <property type="entry name" value="HupE_UreJ_2"/>
    <property type="match status" value="1"/>
</dbReference>
<dbReference type="EMBL" id="JAPMIV010000079">
    <property type="protein sequence ID" value="MDV6376609.1"/>
    <property type="molecule type" value="Genomic_DNA"/>
</dbReference>
<feature type="transmembrane region" description="Helical" evidence="1">
    <location>
        <begin position="311"/>
        <end position="331"/>
    </location>
</feature>
<evidence type="ECO:0000256" key="2">
    <source>
        <dbReference type="SAM" id="SignalP"/>
    </source>
</evidence>
<protein>
    <submittedName>
        <fullName evidence="3">HupE/UreJ family protein</fullName>
    </submittedName>
</protein>
<proteinExistence type="predicted"/>
<keyword evidence="4" id="KW-1185">Reference proteome</keyword>
<feature type="chain" id="PRO_5045450953" evidence="2">
    <location>
        <begin position="24"/>
        <end position="362"/>
    </location>
</feature>
<dbReference type="RefSeq" id="WP_317641963.1">
    <property type="nucleotide sequence ID" value="NZ_JAPMIV010000079.1"/>
</dbReference>
<dbReference type="InterPro" id="IPR032809">
    <property type="entry name" value="Put_HupE_UreJ"/>
</dbReference>
<evidence type="ECO:0000313" key="3">
    <source>
        <dbReference type="EMBL" id="MDV6376609.1"/>
    </source>
</evidence>
<evidence type="ECO:0000313" key="4">
    <source>
        <dbReference type="Proteomes" id="UP001276150"/>
    </source>
</evidence>
<organism evidence="3 4">
    <name type="scientific">Deinococcus arenicola</name>
    <dbReference type="NCBI Taxonomy" id="2994950"/>
    <lineage>
        <taxon>Bacteria</taxon>
        <taxon>Thermotogati</taxon>
        <taxon>Deinococcota</taxon>
        <taxon>Deinococci</taxon>
        <taxon>Deinococcales</taxon>
        <taxon>Deinococcaceae</taxon>
        <taxon>Deinococcus</taxon>
    </lineage>
</organism>
<feature type="transmembrane region" description="Helical" evidence="1">
    <location>
        <begin position="270"/>
        <end position="291"/>
    </location>
</feature>
<feature type="transmembrane region" description="Helical" evidence="1">
    <location>
        <begin position="338"/>
        <end position="356"/>
    </location>
</feature>
<feature type="transmembrane region" description="Helical" evidence="1">
    <location>
        <begin position="238"/>
        <end position="258"/>
    </location>
</feature>
<keyword evidence="1" id="KW-1133">Transmembrane helix</keyword>
<dbReference type="PROSITE" id="PS00018">
    <property type="entry name" value="EF_HAND_1"/>
    <property type="match status" value="1"/>
</dbReference>
<keyword evidence="2" id="KW-0732">Signal</keyword>
<feature type="signal peptide" evidence="2">
    <location>
        <begin position="1"/>
        <end position="23"/>
    </location>
</feature>
<gene>
    <name evidence="3" type="ORF">ORD21_18620</name>
</gene>
<feature type="transmembrane region" description="Helical" evidence="1">
    <location>
        <begin position="211"/>
        <end position="232"/>
    </location>
</feature>
<keyword evidence="1" id="KW-0472">Membrane</keyword>
<evidence type="ECO:0000256" key="1">
    <source>
        <dbReference type="SAM" id="Phobius"/>
    </source>
</evidence>